<dbReference type="GO" id="GO:0016881">
    <property type="term" value="F:acid-amino acid ligase activity"/>
    <property type="evidence" value="ECO:0007669"/>
    <property type="project" value="TreeGrafter"/>
</dbReference>
<dbReference type="EMBL" id="OOIL02001451">
    <property type="protein sequence ID" value="VFQ75316.1"/>
    <property type="molecule type" value="Genomic_DNA"/>
</dbReference>
<reference evidence="1 2" key="1">
    <citation type="submission" date="2018-04" db="EMBL/GenBank/DDBJ databases">
        <authorList>
            <person name="Vogel A."/>
        </authorList>
    </citation>
    <scope>NUCLEOTIDE SEQUENCE [LARGE SCALE GENOMIC DNA]</scope>
</reference>
<dbReference type="GO" id="GO:0005737">
    <property type="term" value="C:cytoplasm"/>
    <property type="evidence" value="ECO:0007669"/>
    <property type="project" value="TreeGrafter"/>
</dbReference>
<dbReference type="InterPro" id="IPR004993">
    <property type="entry name" value="GH3"/>
</dbReference>
<sequence length="79" mass="9054">MTRNADSVQEKVLAEILCRNGETEYLRQFNLDGAIDRKTFKSKVPVVGYEELQPYIHRIANGDFSPILSSHPISEFLTR</sequence>
<evidence type="ECO:0000313" key="2">
    <source>
        <dbReference type="Proteomes" id="UP000595140"/>
    </source>
</evidence>
<gene>
    <name evidence="1" type="ORF">CCAM_LOCUS17092</name>
</gene>
<evidence type="ECO:0008006" key="3">
    <source>
        <dbReference type="Google" id="ProtNLM"/>
    </source>
</evidence>
<dbReference type="Pfam" id="PF03321">
    <property type="entry name" value="GH3"/>
    <property type="match status" value="1"/>
</dbReference>
<dbReference type="PANTHER" id="PTHR31901">
    <property type="entry name" value="GH3 DOMAIN-CONTAINING PROTEIN"/>
    <property type="match status" value="1"/>
</dbReference>
<accession>A0A484LGS9</accession>
<dbReference type="AlphaFoldDB" id="A0A484LGS9"/>
<organism evidence="1 2">
    <name type="scientific">Cuscuta campestris</name>
    <dbReference type="NCBI Taxonomy" id="132261"/>
    <lineage>
        <taxon>Eukaryota</taxon>
        <taxon>Viridiplantae</taxon>
        <taxon>Streptophyta</taxon>
        <taxon>Embryophyta</taxon>
        <taxon>Tracheophyta</taxon>
        <taxon>Spermatophyta</taxon>
        <taxon>Magnoliopsida</taxon>
        <taxon>eudicotyledons</taxon>
        <taxon>Gunneridae</taxon>
        <taxon>Pentapetalae</taxon>
        <taxon>asterids</taxon>
        <taxon>lamiids</taxon>
        <taxon>Solanales</taxon>
        <taxon>Convolvulaceae</taxon>
        <taxon>Cuscuteae</taxon>
        <taxon>Cuscuta</taxon>
        <taxon>Cuscuta subgen. Grammica</taxon>
        <taxon>Cuscuta sect. Cleistogrammica</taxon>
    </lineage>
</organism>
<keyword evidence="2" id="KW-1185">Reference proteome</keyword>
<dbReference type="PANTHER" id="PTHR31901:SF96">
    <property type="entry name" value="INDOLE-3-ACETIC ACID-AMIDO SYNTHETASE GH3.1-RELATED"/>
    <property type="match status" value="1"/>
</dbReference>
<evidence type="ECO:0000313" key="1">
    <source>
        <dbReference type="EMBL" id="VFQ75316.1"/>
    </source>
</evidence>
<name>A0A484LGS9_9ASTE</name>
<dbReference type="OrthoDB" id="1915431at2759"/>
<proteinExistence type="predicted"/>
<dbReference type="Proteomes" id="UP000595140">
    <property type="component" value="Unassembled WGS sequence"/>
</dbReference>
<protein>
    <recommendedName>
        <fullName evidence="3">GH3 auxin-responsive promoter</fullName>
    </recommendedName>
</protein>